<feature type="non-terminal residue" evidence="6">
    <location>
        <position position="1"/>
    </location>
</feature>
<keyword evidence="5" id="KW-0812">Transmembrane</keyword>
<dbReference type="EMBL" id="DS469600">
    <property type="protein sequence ID" value="EDO39818.1"/>
    <property type="molecule type" value="Genomic_DNA"/>
</dbReference>
<dbReference type="InParanoid" id="A7S8Z9"/>
<dbReference type="Gene3D" id="3.40.50.300">
    <property type="entry name" value="P-loop containing nucleotide triphosphate hydrolases"/>
    <property type="match status" value="1"/>
</dbReference>
<evidence type="ECO:0000256" key="5">
    <source>
        <dbReference type="SAM" id="Phobius"/>
    </source>
</evidence>
<dbReference type="SMART" id="SM00175">
    <property type="entry name" value="RAB"/>
    <property type="match status" value="1"/>
</dbReference>
<dbReference type="STRING" id="45351.A7S8Z9"/>
<evidence type="ECO:0000256" key="1">
    <source>
        <dbReference type="ARBA" id="ARBA00008344"/>
    </source>
</evidence>
<dbReference type="PROSITE" id="PS51421">
    <property type="entry name" value="RAS"/>
    <property type="match status" value="1"/>
</dbReference>
<evidence type="ECO:0000256" key="2">
    <source>
        <dbReference type="ARBA" id="ARBA00011984"/>
    </source>
</evidence>
<dbReference type="InterPro" id="IPR051065">
    <property type="entry name" value="Ras-related_GTPase"/>
</dbReference>
<name>A7S8Z9_NEMVE</name>
<dbReference type="AlphaFoldDB" id="A7S8Z9"/>
<reference evidence="6 7" key="1">
    <citation type="journal article" date="2007" name="Science">
        <title>Sea anemone genome reveals ancestral eumetazoan gene repertoire and genomic organization.</title>
        <authorList>
            <person name="Putnam N.H."/>
            <person name="Srivastava M."/>
            <person name="Hellsten U."/>
            <person name="Dirks B."/>
            <person name="Chapman J."/>
            <person name="Salamov A."/>
            <person name="Terry A."/>
            <person name="Shapiro H."/>
            <person name="Lindquist E."/>
            <person name="Kapitonov V.V."/>
            <person name="Jurka J."/>
            <person name="Genikhovich G."/>
            <person name="Grigoriev I.V."/>
            <person name="Lucas S.M."/>
            <person name="Steele R.E."/>
            <person name="Finnerty J.R."/>
            <person name="Technau U."/>
            <person name="Martindale M.Q."/>
            <person name="Rokhsar D.S."/>
        </authorList>
    </citation>
    <scope>NUCLEOTIDE SEQUENCE [LARGE SCALE GENOMIC DNA]</scope>
    <source>
        <strain evidence="7">CH2 X CH6</strain>
    </source>
</reference>
<feature type="transmembrane region" description="Helical" evidence="5">
    <location>
        <begin position="27"/>
        <end position="45"/>
    </location>
</feature>
<dbReference type="Proteomes" id="UP000001593">
    <property type="component" value="Unassembled WGS sequence"/>
</dbReference>
<dbReference type="SUPFAM" id="SSF52540">
    <property type="entry name" value="P-loop containing nucleoside triphosphate hydrolases"/>
    <property type="match status" value="1"/>
</dbReference>
<evidence type="ECO:0000313" key="6">
    <source>
        <dbReference type="EMBL" id="EDO39818.1"/>
    </source>
</evidence>
<accession>A7S8Z9</accession>
<dbReference type="InterPro" id="IPR001806">
    <property type="entry name" value="Small_GTPase"/>
</dbReference>
<keyword evidence="3" id="KW-0378">Hydrolase</keyword>
<gene>
    <name evidence="6" type="ORF">NEMVEDRAFT_v1g109431</name>
</gene>
<dbReference type="HOGENOM" id="CLU_041217_9_7_1"/>
<dbReference type="PhylomeDB" id="A7S8Z9"/>
<dbReference type="SMART" id="SM00173">
    <property type="entry name" value="RAS"/>
    <property type="match status" value="1"/>
</dbReference>
<dbReference type="Pfam" id="PF00071">
    <property type="entry name" value="Ras"/>
    <property type="match status" value="1"/>
</dbReference>
<dbReference type="GO" id="GO:0003925">
    <property type="term" value="F:G protein activity"/>
    <property type="evidence" value="ECO:0007669"/>
    <property type="project" value="UniProtKB-EC"/>
</dbReference>
<feature type="non-terminal residue" evidence="6">
    <location>
        <position position="158"/>
    </location>
</feature>
<dbReference type="GO" id="GO:0005525">
    <property type="term" value="F:GTP binding"/>
    <property type="evidence" value="ECO:0007669"/>
    <property type="project" value="InterPro"/>
</dbReference>
<dbReference type="InterPro" id="IPR027417">
    <property type="entry name" value="P-loop_NTPase"/>
</dbReference>
<sequence length="158" mass="17787">SAMTVRFLTKRFIGEYDPNIGKLCQRCLFLVYITLTFQAMVFTFTPQLTECQRMKEASILWGDAFLLVYSITSLQSFTDISCIIQHLTAMRTQGSHALLAIVANKTDAESQREVSTSDGVALAQSLPCSFSEISTSTSYEDVERVFTEIIQEAVKFKR</sequence>
<protein>
    <recommendedName>
        <fullName evidence="2">small monomeric GTPase</fullName>
        <ecNumber evidence="2">3.6.5.2</ecNumber>
    </recommendedName>
</protein>
<keyword evidence="5" id="KW-1133">Transmembrane helix</keyword>
<comment type="catalytic activity">
    <reaction evidence="4">
        <text>GTP + H2O = GDP + phosphate + H(+)</text>
        <dbReference type="Rhea" id="RHEA:19669"/>
        <dbReference type="ChEBI" id="CHEBI:15377"/>
        <dbReference type="ChEBI" id="CHEBI:15378"/>
        <dbReference type="ChEBI" id="CHEBI:37565"/>
        <dbReference type="ChEBI" id="CHEBI:43474"/>
        <dbReference type="ChEBI" id="CHEBI:58189"/>
        <dbReference type="EC" id="3.6.5.2"/>
    </reaction>
</comment>
<proteinExistence type="inferred from homology"/>
<dbReference type="EC" id="3.6.5.2" evidence="2"/>
<evidence type="ECO:0000313" key="7">
    <source>
        <dbReference type="Proteomes" id="UP000001593"/>
    </source>
</evidence>
<dbReference type="eggNOG" id="KOG0395">
    <property type="taxonomic scope" value="Eukaryota"/>
</dbReference>
<dbReference type="OMA" id="TIDEYCA"/>
<evidence type="ECO:0000256" key="3">
    <source>
        <dbReference type="ARBA" id="ARBA00022801"/>
    </source>
</evidence>
<comment type="similarity">
    <text evidence="1">Belongs to the small GTPase superfamily. Ras family.</text>
</comment>
<dbReference type="PANTHER" id="PTHR45704">
    <property type="entry name" value="RAS-LIKE FAMILY MEMBER 11"/>
    <property type="match status" value="1"/>
</dbReference>
<organism evidence="6 7">
    <name type="scientific">Nematostella vectensis</name>
    <name type="common">Starlet sea anemone</name>
    <dbReference type="NCBI Taxonomy" id="45351"/>
    <lineage>
        <taxon>Eukaryota</taxon>
        <taxon>Metazoa</taxon>
        <taxon>Cnidaria</taxon>
        <taxon>Anthozoa</taxon>
        <taxon>Hexacorallia</taxon>
        <taxon>Actiniaria</taxon>
        <taxon>Edwardsiidae</taxon>
        <taxon>Nematostella</taxon>
    </lineage>
</organism>
<evidence type="ECO:0000256" key="4">
    <source>
        <dbReference type="ARBA" id="ARBA00048098"/>
    </source>
</evidence>
<keyword evidence="7" id="KW-1185">Reference proteome</keyword>
<dbReference type="PROSITE" id="PS51419">
    <property type="entry name" value="RAB"/>
    <property type="match status" value="1"/>
</dbReference>
<keyword evidence="5" id="KW-0472">Membrane</keyword>